<dbReference type="Proteomes" id="UP000230423">
    <property type="component" value="Unassembled WGS sequence"/>
</dbReference>
<protein>
    <submittedName>
        <fullName evidence="2">Uncharacterized protein</fullName>
    </submittedName>
</protein>
<dbReference type="InterPro" id="IPR020376">
    <property type="entry name" value="Uncharacterised_F46C5.1"/>
</dbReference>
<evidence type="ECO:0000313" key="2">
    <source>
        <dbReference type="EMBL" id="PIO56210.1"/>
    </source>
</evidence>
<keyword evidence="3" id="KW-1185">Reference proteome</keyword>
<proteinExistence type="predicted"/>
<feature type="non-terminal residue" evidence="2">
    <location>
        <position position="95"/>
    </location>
</feature>
<evidence type="ECO:0000313" key="3">
    <source>
        <dbReference type="Proteomes" id="UP000230423"/>
    </source>
</evidence>
<organism evidence="2 3">
    <name type="scientific">Teladorsagia circumcincta</name>
    <name type="common">Brown stomach worm</name>
    <name type="synonym">Ostertagia circumcincta</name>
    <dbReference type="NCBI Taxonomy" id="45464"/>
    <lineage>
        <taxon>Eukaryota</taxon>
        <taxon>Metazoa</taxon>
        <taxon>Ecdysozoa</taxon>
        <taxon>Nematoda</taxon>
        <taxon>Chromadorea</taxon>
        <taxon>Rhabditida</taxon>
        <taxon>Rhabditina</taxon>
        <taxon>Rhabditomorpha</taxon>
        <taxon>Strongyloidea</taxon>
        <taxon>Trichostrongylidae</taxon>
        <taxon>Teladorsagia</taxon>
    </lineage>
</organism>
<reference evidence="2 3" key="1">
    <citation type="submission" date="2015-09" db="EMBL/GenBank/DDBJ databases">
        <title>Draft genome of the parasitic nematode Teladorsagia circumcincta isolate WARC Sus (inbred).</title>
        <authorList>
            <person name="Mitreva M."/>
        </authorList>
    </citation>
    <scope>NUCLEOTIDE SEQUENCE [LARGE SCALE GENOMIC DNA]</scope>
    <source>
        <strain evidence="2 3">S</strain>
    </source>
</reference>
<feature type="signal peptide" evidence="1">
    <location>
        <begin position="1"/>
        <end position="20"/>
    </location>
</feature>
<keyword evidence="1" id="KW-0732">Signal</keyword>
<dbReference type="EMBL" id="KZ380625">
    <property type="protein sequence ID" value="PIO56210.1"/>
    <property type="molecule type" value="Genomic_DNA"/>
</dbReference>
<dbReference type="AlphaFoldDB" id="A0A2G9TFS0"/>
<feature type="chain" id="PRO_5013849803" evidence="1">
    <location>
        <begin position="21"/>
        <end position="95"/>
    </location>
</feature>
<evidence type="ECO:0000256" key="1">
    <source>
        <dbReference type="SAM" id="SignalP"/>
    </source>
</evidence>
<dbReference type="OrthoDB" id="5784527at2759"/>
<accession>A0A2G9TFS0</accession>
<sequence length="95" mass="10907">MMHSILVILAFLLFVTVIEAGLLIELYDSLMKKNTEIKNNRMMLLISKAVPSGIDPPNPKMFEFEAYKSDKSANFIRDGNGRVVFRQFKRLRLGD</sequence>
<dbReference type="Pfam" id="PF17351">
    <property type="entry name" value="DUF5380"/>
    <property type="match status" value="1"/>
</dbReference>
<gene>
    <name evidence="2" type="ORF">TELCIR_22395</name>
</gene>
<name>A0A2G9TFS0_TELCI</name>